<keyword evidence="2" id="KW-1185">Reference proteome</keyword>
<dbReference type="AlphaFoldDB" id="A0A081BPN0"/>
<evidence type="ECO:0000313" key="2">
    <source>
        <dbReference type="Proteomes" id="UP000030700"/>
    </source>
</evidence>
<dbReference type="EMBL" id="DF820458">
    <property type="protein sequence ID" value="GAK52346.1"/>
    <property type="molecule type" value="Genomic_DNA"/>
</dbReference>
<organism evidence="1">
    <name type="scientific">Candidatus Moduliflexus flocculans</name>
    <dbReference type="NCBI Taxonomy" id="1499966"/>
    <lineage>
        <taxon>Bacteria</taxon>
        <taxon>Candidatus Moduliflexota</taxon>
        <taxon>Candidatus Moduliflexia</taxon>
        <taxon>Candidatus Moduliflexales</taxon>
        <taxon>Candidatus Moduliflexaceae</taxon>
    </lineage>
</organism>
<proteinExistence type="predicted"/>
<dbReference type="HOGENOM" id="CLU_139712_2_0_0"/>
<accession>A0A081BPN0</accession>
<dbReference type="InterPro" id="IPR019650">
    <property type="entry name" value="DUF2513"/>
</dbReference>
<dbReference type="Pfam" id="PF10711">
    <property type="entry name" value="DUF2513"/>
    <property type="match status" value="1"/>
</dbReference>
<gene>
    <name evidence="1" type="ORF">U14_03597</name>
</gene>
<dbReference type="Proteomes" id="UP000030700">
    <property type="component" value="Unassembled WGS sequence"/>
</dbReference>
<name>A0A081BPN0_9BACT</name>
<protein>
    <submittedName>
        <fullName evidence="1">Putative phage protein</fullName>
    </submittedName>
</protein>
<reference evidence="1" key="1">
    <citation type="journal article" date="2015" name="PeerJ">
        <title>First genomic representation of candidate bacterial phylum KSB3 points to enhanced environmental sensing as a trigger of wastewater bulking.</title>
        <authorList>
            <person name="Sekiguchi Y."/>
            <person name="Ohashi A."/>
            <person name="Parks D.H."/>
            <person name="Yamauchi T."/>
            <person name="Tyson G.W."/>
            <person name="Hugenholtz P."/>
        </authorList>
    </citation>
    <scope>NUCLEOTIDE SEQUENCE [LARGE SCALE GENOMIC DNA]</scope>
</reference>
<sequence length="118" mass="13372">MRRDLRLIRNILLRVEAAEGILTVPQLGDLADLRTVAQHIEWLAEAGLLKIEHLIPDAIDATFDAVILRQTWQACEFLDAARDDRVWEALFTKVHDHASSISFDLLFSLLKQAGKQPC</sequence>
<evidence type="ECO:0000313" key="1">
    <source>
        <dbReference type="EMBL" id="GAK52346.1"/>
    </source>
</evidence>
<dbReference type="STRING" id="1499966.U14_03597"/>